<evidence type="ECO:0000256" key="5">
    <source>
        <dbReference type="ARBA" id="ARBA00022833"/>
    </source>
</evidence>
<evidence type="ECO:0000256" key="4">
    <source>
        <dbReference type="ARBA" id="ARBA00022801"/>
    </source>
</evidence>
<dbReference type="CDD" id="cd07324">
    <property type="entry name" value="M48C_Oma1-like"/>
    <property type="match status" value="1"/>
</dbReference>
<dbReference type="GO" id="GO:0051603">
    <property type="term" value="P:proteolysis involved in protein catabolic process"/>
    <property type="evidence" value="ECO:0007669"/>
    <property type="project" value="TreeGrafter"/>
</dbReference>
<dbReference type="Pfam" id="PF01435">
    <property type="entry name" value="Peptidase_M48"/>
    <property type="match status" value="1"/>
</dbReference>
<protein>
    <recommendedName>
        <fullName evidence="7">Peptidase M48 domain-containing protein</fullName>
    </recommendedName>
</protein>
<dbReference type="PANTHER" id="PTHR22726">
    <property type="entry name" value="METALLOENDOPEPTIDASE OMA1"/>
    <property type="match status" value="1"/>
</dbReference>
<dbReference type="InterPro" id="IPR001915">
    <property type="entry name" value="Peptidase_M48"/>
</dbReference>
<evidence type="ECO:0000256" key="1">
    <source>
        <dbReference type="ARBA" id="ARBA00001947"/>
    </source>
</evidence>
<dbReference type="PANTHER" id="PTHR22726:SF1">
    <property type="entry name" value="METALLOENDOPEPTIDASE OMA1, MITOCHONDRIAL"/>
    <property type="match status" value="1"/>
</dbReference>
<dbReference type="Gene3D" id="3.30.2010.10">
    <property type="entry name" value="Metalloproteases ('zincins'), catalytic domain"/>
    <property type="match status" value="1"/>
</dbReference>
<dbReference type="EMBL" id="UOFV01000470">
    <property type="protein sequence ID" value="VAX04444.1"/>
    <property type="molecule type" value="Genomic_DNA"/>
</dbReference>
<feature type="domain" description="Peptidase M48" evidence="7">
    <location>
        <begin position="50"/>
        <end position="227"/>
    </location>
</feature>
<organism evidence="8">
    <name type="scientific">hydrothermal vent metagenome</name>
    <dbReference type="NCBI Taxonomy" id="652676"/>
    <lineage>
        <taxon>unclassified sequences</taxon>
        <taxon>metagenomes</taxon>
        <taxon>ecological metagenomes</taxon>
    </lineage>
</organism>
<name>A0A3B1AX95_9ZZZZ</name>
<dbReference type="InterPro" id="IPR051156">
    <property type="entry name" value="Mito/Outer_Membr_Metalloprot"/>
</dbReference>
<evidence type="ECO:0000256" key="6">
    <source>
        <dbReference type="ARBA" id="ARBA00023049"/>
    </source>
</evidence>
<evidence type="ECO:0000313" key="8">
    <source>
        <dbReference type="EMBL" id="VAX04444.1"/>
    </source>
</evidence>
<evidence type="ECO:0000256" key="3">
    <source>
        <dbReference type="ARBA" id="ARBA00022723"/>
    </source>
</evidence>
<accession>A0A3B1AX95</accession>
<dbReference type="AlphaFoldDB" id="A0A3B1AX95"/>
<keyword evidence="4" id="KW-0378">Hydrolase</keyword>
<proteinExistence type="predicted"/>
<evidence type="ECO:0000259" key="7">
    <source>
        <dbReference type="Pfam" id="PF01435"/>
    </source>
</evidence>
<evidence type="ECO:0000256" key="2">
    <source>
        <dbReference type="ARBA" id="ARBA00022670"/>
    </source>
</evidence>
<dbReference type="GO" id="GO:0046872">
    <property type="term" value="F:metal ion binding"/>
    <property type="evidence" value="ECO:0007669"/>
    <property type="project" value="UniProtKB-KW"/>
</dbReference>
<keyword evidence="6" id="KW-0482">Metalloprotease</keyword>
<comment type="cofactor">
    <cofactor evidence="1">
        <name>Zn(2+)</name>
        <dbReference type="ChEBI" id="CHEBI:29105"/>
    </cofactor>
</comment>
<gene>
    <name evidence="8" type="ORF">MNBD_GAMMA19-1489</name>
</gene>
<keyword evidence="5" id="KW-0862">Zinc</keyword>
<dbReference type="GO" id="GO:0016020">
    <property type="term" value="C:membrane"/>
    <property type="evidence" value="ECO:0007669"/>
    <property type="project" value="TreeGrafter"/>
</dbReference>
<sequence>MFAVIAVIIVVLSFLADTLSQYIPFEVERTLVRTVNIDTPASNTGRVPDYLQSLANDLRQKMDLPEDMDITVSVINSDTVNAFATLGGNVVFFTGLLDVIPNENILAMVMAHEIAHIKLRHPLRALGRGVVVGVAVATMAGVAGNDIVAKLIGDTSLLTTLNFSRSQENAADKLALEVLVKQYGHANGSIQLFELFSQQQGESSGKIPEFFTTHPLNQNRIAAIQKYAQQNNWSIEGDTNEIPKSVRDELNRLRMELLDKAEQEKS</sequence>
<dbReference type="GO" id="GO:0004222">
    <property type="term" value="F:metalloendopeptidase activity"/>
    <property type="evidence" value="ECO:0007669"/>
    <property type="project" value="InterPro"/>
</dbReference>
<keyword evidence="2" id="KW-0645">Protease</keyword>
<reference evidence="8" key="1">
    <citation type="submission" date="2018-06" db="EMBL/GenBank/DDBJ databases">
        <authorList>
            <person name="Zhirakovskaya E."/>
        </authorList>
    </citation>
    <scope>NUCLEOTIDE SEQUENCE</scope>
</reference>
<keyword evidence="3" id="KW-0479">Metal-binding</keyword>